<comment type="subcellular location">
    <subcellularLocation>
        <location evidence="1">Endomembrane system</location>
        <topology evidence="1">Multi-pass membrane protein</topology>
    </subcellularLocation>
    <subcellularLocation>
        <location evidence="5">Membrane</location>
        <topology evidence="5">Multi-pass membrane protein</topology>
    </subcellularLocation>
</comment>
<dbReference type="RefSeq" id="WP_015796229.1">
    <property type="nucleotide sequence ID" value="NC_013131.1"/>
</dbReference>
<keyword evidence="2 5" id="KW-0812">Transmembrane</keyword>
<dbReference type="GO" id="GO:0008137">
    <property type="term" value="F:NADH dehydrogenase (ubiquinone) activity"/>
    <property type="evidence" value="ECO:0007669"/>
    <property type="project" value="InterPro"/>
</dbReference>
<keyword evidence="4 6" id="KW-0472">Membrane</keyword>
<keyword evidence="9" id="KW-0560">Oxidoreductase</keyword>
<dbReference type="STRING" id="479433.Caci_7680"/>
<proteinExistence type="predicted"/>
<dbReference type="PRINTS" id="PR01434">
    <property type="entry name" value="NADHDHGNASE5"/>
</dbReference>
<dbReference type="PANTHER" id="PTHR42829">
    <property type="entry name" value="NADH-UBIQUINONE OXIDOREDUCTASE CHAIN 5"/>
    <property type="match status" value="1"/>
</dbReference>
<gene>
    <name evidence="9" type="ordered locus">Caci_7680</name>
</gene>
<feature type="transmembrane region" description="Helical" evidence="6">
    <location>
        <begin position="6"/>
        <end position="22"/>
    </location>
</feature>
<dbReference type="GO" id="GO:0016020">
    <property type="term" value="C:membrane"/>
    <property type="evidence" value="ECO:0007669"/>
    <property type="project" value="UniProtKB-SubCell"/>
</dbReference>
<evidence type="ECO:0000259" key="8">
    <source>
        <dbReference type="Pfam" id="PF00662"/>
    </source>
</evidence>
<dbReference type="GO" id="GO:0042773">
    <property type="term" value="P:ATP synthesis coupled electron transport"/>
    <property type="evidence" value="ECO:0007669"/>
    <property type="project" value="InterPro"/>
</dbReference>
<dbReference type="eggNOG" id="COG1009">
    <property type="taxonomic scope" value="Bacteria"/>
</dbReference>
<feature type="transmembrane region" description="Helical" evidence="6">
    <location>
        <begin position="382"/>
        <end position="402"/>
    </location>
</feature>
<dbReference type="GO" id="GO:0003954">
    <property type="term" value="F:NADH dehydrogenase activity"/>
    <property type="evidence" value="ECO:0007669"/>
    <property type="project" value="TreeGrafter"/>
</dbReference>
<keyword evidence="10" id="KW-1185">Reference proteome</keyword>
<dbReference type="PRINTS" id="PR01435">
    <property type="entry name" value="NPOXDRDTASE5"/>
</dbReference>
<dbReference type="InterPro" id="IPR003945">
    <property type="entry name" value="NU5C-like"/>
</dbReference>
<dbReference type="Gene3D" id="1.20.5.2700">
    <property type="match status" value="1"/>
</dbReference>
<evidence type="ECO:0000256" key="1">
    <source>
        <dbReference type="ARBA" id="ARBA00004127"/>
    </source>
</evidence>
<dbReference type="AlphaFoldDB" id="C7QCP1"/>
<dbReference type="NCBIfam" id="TIGR01974">
    <property type="entry name" value="NDH_I_L"/>
    <property type="match status" value="1"/>
</dbReference>
<dbReference type="FunCoup" id="C7QCP1">
    <property type="interactions" value="111"/>
</dbReference>
<evidence type="ECO:0000313" key="9">
    <source>
        <dbReference type="EMBL" id="ACU76504.1"/>
    </source>
</evidence>
<dbReference type="NCBIfam" id="NF005141">
    <property type="entry name" value="PRK06590.1"/>
    <property type="match status" value="1"/>
</dbReference>
<feature type="domain" description="NADH:quinone oxidoreductase/Mrp antiporter transmembrane" evidence="7">
    <location>
        <begin position="140"/>
        <end position="422"/>
    </location>
</feature>
<feature type="domain" description="NADH-Ubiquinone oxidoreductase (complex I) chain 5 N-terminal" evidence="8">
    <location>
        <begin position="80"/>
        <end position="124"/>
    </location>
</feature>
<feature type="transmembrane region" description="Helical" evidence="6">
    <location>
        <begin position="123"/>
        <end position="140"/>
    </location>
</feature>
<evidence type="ECO:0000256" key="5">
    <source>
        <dbReference type="RuleBase" id="RU000320"/>
    </source>
</evidence>
<dbReference type="OrthoDB" id="9811798at2"/>
<dbReference type="InterPro" id="IPR001516">
    <property type="entry name" value="Proton_antipo_N"/>
</dbReference>
<accession>C7QCP1</accession>
<feature type="transmembrane region" description="Helical" evidence="6">
    <location>
        <begin position="518"/>
        <end position="538"/>
    </location>
</feature>
<dbReference type="GO" id="GO:0012505">
    <property type="term" value="C:endomembrane system"/>
    <property type="evidence" value="ECO:0007669"/>
    <property type="project" value="UniProtKB-SubCell"/>
</dbReference>
<evidence type="ECO:0000313" key="10">
    <source>
        <dbReference type="Proteomes" id="UP000000851"/>
    </source>
</evidence>
<feature type="transmembrane region" description="Helical" evidence="6">
    <location>
        <begin position="186"/>
        <end position="208"/>
    </location>
</feature>
<feature type="transmembrane region" description="Helical" evidence="6">
    <location>
        <begin position="283"/>
        <end position="304"/>
    </location>
</feature>
<dbReference type="GO" id="GO:0015990">
    <property type="term" value="P:electron transport coupled proton transport"/>
    <property type="evidence" value="ECO:0007669"/>
    <property type="project" value="TreeGrafter"/>
</dbReference>
<evidence type="ECO:0000259" key="7">
    <source>
        <dbReference type="Pfam" id="PF00361"/>
    </source>
</evidence>
<feature type="transmembrane region" description="Helical" evidence="6">
    <location>
        <begin position="618"/>
        <end position="636"/>
    </location>
</feature>
<feature type="transmembrane region" description="Helical" evidence="6">
    <location>
        <begin position="467"/>
        <end position="487"/>
    </location>
</feature>
<dbReference type="EMBL" id="CP001700">
    <property type="protein sequence ID" value="ACU76504.1"/>
    <property type="molecule type" value="Genomic_DNA"/>
</dbReference>
<feature type="transmembrane region" description="Helical" evidence="6">
    <location>
        <begin position="214"/>
        <end position="232"/>
    </location>
</feature>
<evidence type="ECO:0000256" key="6">
    <source>
        <dbReference type="SAM" id="Phobius"/>
    </source>
</evidence>
<dbReference type="EC" id="1.6.5.11" evidence="9"/>
<keyword evidence="3 6" id="KW-1133">Transmembrane helix</keyword>
<feature type="transmembrane region" description="Helical" evidence="6">
    <location>
        <begin position="320"/>
        <end position="339"/>
    </location>
</feature>
<feature type="transmembrane region" description="Helical" evidence="6">
    <location>
        <begin position="422"/>
        <end position="446"/>
    </location>
</feature>
<reference evidence="9 10" key="1">
    <citation type="journal article" date="2009" name="Stand. Genomic Sci.">
        <title>Complete genome sequence of Catenulispora acidiphila type strain (ID 139908).</title>
        <authorList>
            <person name="Copeland A."/>
            <person name="Lapidus A."/>
            <person name="Glavina Del Rio T."/>
            <person name="Nolan M."/>
            <person name="Lucas S."/>
            <person name="Chen F."/>
            <person name="Tice H."/>
            <person name="Cheng J.F."/>
            <person name="Bruce D."/>
            <person name="Goodwin L."/>
            <person name="Pitluck S."/>
            <person name="Mikhailova N."/>
            <person name="Pati A."/>
            <person name="Ivanova N."/>
            <person name="Mavromatis K."/>
            <person name="Chen A."/>
            <person name="Palaniappan K."/>
            <person name="Chain P."/>
            <person name="Land M."/>
            <person name="Hauser L."/>
            <person name="Chang Y.J."/>
            <person name="Jeffries C.D."/>
            <person name="Chertkov O."/>
            <person name="Brettin T."/>
            <person name="Detter J.C."/>
            <person name="Han C."/>
            <person name="Ali Z."/>
            <person name="Tindall B.J."/>
            <person name="Goker M."/>
            <person name="Bristow J."/>
            <person name="Eisen J.A."/>
            <person name="Markowitz V."/>
            <person name="Hugenholtz P."/>
            <person name="Kyrpides N.C."/>
            <person name="Klenk H.P."/>
        </authorList>
    </citation>
    <scope>NUCLEOTIDE SEQUENCE [LARGE SCALE GENOMIC DNA]</scope>
    <source>
        <strain evidence="10">DSM 44928 / JCM 14897 / NBRC 102108 / NRRL B-24433 / ID139908</strain>
    </source>
</reference>
<protein>
    <submittedName>
        <fullName evidence="9">Proton-translocating NADH-quinone oxidoreductase, chain L</fullName>
        <ecNumber evidence="9">1.6.5.11</ecNumber>
    </submittedName>
</protein>
<dbReference type="Pfam" id="PF00662">
    <property type="entry name" value="Proton_antipo_N"/>
    <property type="match status" value="1"/>
</dbReference>
<dbReference type="HOGENOM" id="CLU_007100_6_0_11"/>
<organism evidence="9 10">
    <name type="scientific">Catenulispora acidiphila (strain DSM 44928 / JCM 14897 / NBRC 102108 / NRRL B-24433 / ID139908)</name>
    <dbReference type="NCBI Taxonomy" id="479433"/>
    <lineage>
        <taxon>Bacteria</taxon>
        <taxon>Bacillati</taxon>
        <taxon>Actinomycetota</taxon>
        <taxon>Actinomycetes</taxon>
        <taxon>Catenulisporales</taxon>
        <taxon>Catenulisporaceae</taxon>
        <taxon>Catenulispora</taxon>
    </lineage>
</organism>
<dbReference type="InParanoid" id="C7QCP1"/>
<evidence type="ECO:0000256" key="2">
    <source>
        <dbReference type="ARBA" id="ARBA00022692"/>
    </source>
</evidence>
<dbReference type="Pfam" id="PF00361">
    <property type="entry name" value="Proton_antipo_M"/>
    <property type="match status" value="1"/>
</dbReference>
<feature type="transmembrane region" description="Helical" evidence="6">
    <location>
        <begin position="29"/>
        <end position="53"/>
    </location>
</feature>
<name>C7QCP1_CATAD</name>
<feature type="transmembrane region" description="Helical" evidence="6">
    <location>
        <begin position="91"/>
        <end position="111"/>
    </location>
</feature>
<dbReference type="InterPro" id="IPR001750">
    <property type="entry name" value="ND/Mrp_TM"/>
</dbReference>
<dbReference type="InterPro" id="IPR018393">
    <property type="entry name" value="NADHpl_OxRdtase_5_subgr"/>
</dbReference>
<evidence type="ECO:0000256" key="3">
    <source>
        <dbReference type="ARBA" id="ARBA00022989"/>
    </source>
</evidence>
<dbReference type="Proteomes" id="UP000000851">
    <property type="component" value="Chromosome"/>
</dbReference>
<feature type="transmembrane region" description="Helical" evidence="6">
    <location>
        <begin position="253"/>
        <end position="271"/>
    </location>
</feature>
<dbReference type="PANTHER" id="PTHR42829:SF2">
    <property type="entry name" value="NADH-UBIQUINONE OXIDOREDUCTASE CHAIN 5"/>
    <property type="match status" value="1"/>
</dbReference>
<sequence>MESLIWLVPGLPLFGAAILLLGGKRTNAWGHLFGCLTALGSFALGAGLFFTMLGKHGAARTMHQHLYSWVPVPGTGQHPFQADVSFQLDQLSIVFVLLITGVGSLIHIYSIGYMGHDAERRKFFSYLNLFLAAMLILVLADNYLLLYVGWEGVGLASYLLIGFWQHKPSAAAAAKKAFVVNRVGDVGLSIAIMLMFVTFGSFSFGPVFGSAGGASKGTLTAIGIMLLLAACGKSAQFPLQSWLGDAMEGPTPVSALIHAATMVTAGVYLIVRSHAIFDLSPTARLLVTIVGAITLLFGAIVGCAKDDIKKSLAGSTMSQIGYMILAAGLGPIGYAFAIMHLVTHGFFKAGLFLGAGSVMHGMNDEVNMRHYGGLRKYMPITFGTFFLGYLAIIGCPPFSGYFSKDKIIEAAFSKGGTSGAILGGAALLGALITAFYMTRMVIMTFFGEKRWVEDADGHEPHPHESPLSMALPMLLLAVGSVAAGFLFNLNSSFVDWLEPVTGPRVEGKMPGGLTSSTVGYITLAAVAVGVAIAIAQYGTRKVPAVAPRGSFITVAARKDLYGDAFNEAALMRPGQYLTRTLVYTDNRGVDGAINGLAALVGGTSGRLRRLQTGFVRSYALSMFGGAAALVAAILFAKL</sequence>
<dbReference type="KEGG" id="cai:Caci_7680"/>
<evidence type="ECO:0000256" key="4">
    <source>
        <dbReference type="ARBA" id="ARBA00023136"/>
    </source>
</evidence>